<organism evidence="1 2">
    <name type="scientific">Svornostia abyssi</name>
    <dbReference type="NCBI Taxonomy" id="2898438"/>
    <lineage>
        <taxon>Bacteria</taxon>
        <taxon>Bacillati</taxon>
        <taxon>Actinomycetota</taxon>
        <taxon>Thermoleophilia</taxon>
        <taxon>Solirubrobacterales</taxon>
        <taxon>Baekduiaceae</taxon>
        <taxon>Svornostia</taxon>
    </lineage>
</organism>
<reference evidence="2" key="1">
    <citation type="submission" date="2021-11" db="EMBL/GenBank/DDBJ databases">
        <title>Cultivation dependent microbiological survey of springs from the worlds oldest radium mine currently devoted to the extraction of radon-saturated water.</title>
        <authorList>
            <person name="Kapinusova G."/>
            <person name="Smrhova T."/>
            <person name="Strejcek M."/>
            <person name="Suman J."/>
            <person name="Jani K."/>
            <person name="Pajer P."/>
            <person name="Uhlik O."/>
        </authorList>
    </citation>
    <scope>NUCLEOTIDE SEQUENCE [LARGE SCALE GENOMIC DNA]</scope>
    <source>
        <strain evidence="2">J379</strain>
    </source>
</reference>
<keyword evidence="2" id="KW-1185">Reference proteome</keyword>
<sequence length="92" mass="10332">MYIPSSVSTKPIQRGDFYEDCHYHPMLCLSAEGDKLVGVSLVTGGMGVCSEHDCAAVPMTVEEAIDRKLHWDEIAEDLQDLPEAIHWERIED</sequence>
<evidence type="ECO:0000313" key="2">
    <source>
        <dbReference type="Proteomes" id="UP001058860"/>
    </source>
</evidence>
<dbReference type="Proteomes" id="UP001058860">
    <property type="component" value="Chromosome"/>
</dbReference>
<protein>
    <submittedName>
        <fullName evidence="1">Uncharacterized protein</fullName>
    </submittedName>
</protein>
<dbReference type="EMBL" id="CP088295">
    <property type="protein sequence ID" value="UUY05704.1"/>
    <property type="molecule type" value="Genomic_DNA"/>
</dbReference>
<evidence type="ECO:0000313" key="1">
    <source>
        <dbReference type="EMBL" id="UUY05704.1"/>
    </source>
</evidence>
<gene>
    <name evidence="1" type="ORF">LRS13_09340</name>
</gene>
<accession>A0ABY5PM68</accession>
<proteinExistence type="predicted"/>
<name>A0ABY5PM68_9ACTN</name>
<dbReference type="RefSeq" id="WP_353866149.1">
    <property type="nucleotide sequence ID" value="NZ_CP088295.1"/>
</dbReference>